<organism evidence="1 2">
    <name type="scientific">Paenibacillus oleatilyticus</name>
    <dbReference type="NCBI Taxonomy" id="2594886"/>
    <lineage>
        <taxon>Bacteria</taxon>
        <taxon>Bacillati</taxon>
        <taxon>Bacillota</taxon>
        <taxon>Bacilli</taxon>
        <taxon>Bacillales</taxon>
        <taxon>Paenibacillaceae</taxon>
        <taxon>Paenibacillus</taxon>
    </lineage>
</organism>
<sequence length="90" mass="9567">MPRRRLLCLLTGCLTSSSRKLLIVAVSAKLGLLGDTSALCAAGDGIPIVTAVEFKQRFTFGAVDKMLLDAAHDAESIYLLLTHQSNGALH</sequence>
<evidence type="ECO:0000313" key="1">
    <source>
        <dbReference type="EMBL" id="MFB0846840.1"/>
    </source>
</evidence>
<reference evidence="1 2" key="1">
    <citation type="submission" date="2024-09" db="EMBL/GenBank/DDBJ databases">
        <authorList>
            <person name="Makale K.P.P."/>
            <person name="Makhzoum A."/>
            <person name="Rantong G."/>
            <person name="Rahube T.O."/>
        </authorList>
    </citation>
    <scope>NUCLEOTIDE SEQUENCE [LARGE SCALE GENOMIC DNA]</scope>
    <source>
        <strain evidence="1 2">KM_D13</strain>
    </source>
</reference>
<dbReference type="Proteomes" id="UP001575622">
    <property type="component" value="Unassembled WGS sequence"/>
</dbReference>
<comment type="caution">
    <text evidence="1">The sequence shown here is derived from an EMBL/GenBank/DDBJ whole genome shotgun (WGS) entry which is preliminary data.</text>
</comment>
<protein>
    <submittedName>
        <fullName evidence="1">Uncharacterized protein</fullName>
    </submittedName>
</protein>
<name>A0ABV4VB30_9BACL</name>
<accession>A0ABV4VB30</accession>
<keyword evidence="2" id="KW-1185">Reference proteome</keyword>
<dbReference type="RefSeq" id="WP_373956766.1">
    <property type="nucleotide sequence ID" value="NZ_JBHDLN010000026.1"/>
</dbReference>
<dbReference type="EMBL" id="JBHDLN010000026">
    <property type="protein sequence ID" value="MFB0846840.1"/>
    <property type="molecule type" value="Genomic_DNA"/>
</dbReference>
<proteinExistence type="predicted"/>
<evidence type="ECO:0000313" key="2">
    <source>
        <dbReference type="Proteomes" id="UP001575622"/>
    </source>
</evidence>
<gene>
    <name evidence="1" type="ORF">ACEU3E_32110</name>
</gene>